<dbReference type="Proteomes" id="UP000276133">
    <property type="component" value="Unassembled WGS sequence"/>
</dbReference>
<dbReference type="AlphaFoldDB" id="A0A3M7RLZ9"/>
<gene>
    <name evidence="1" type="ORF">BpHYR1_030139</name>
</gene>
<dbReference type="OrthoDB" id="7474049at2759"/>
<comment type="caution">
    <text evidence="1">The sequence shown here is derived from an EMBL/GenBank/DDBJ whole genome shotgun (WGS) entry which is preliminary data.</text>
</comment>
<reference evidence="1 2" key="1">
    <citation type="journal article" date="2018" name="Sci. Rep.">
        <title>Genomic signatures of local adaptation to the degree of environmental predictability in rotifers.</title>
        <authorList>
            <person name="Franch-Gras L."/>
            <person name="Hahn C."/>
            <person name="Garcia-Roger E.M."/>
            <person name="Carmona M.J."/>
            <person name="Serra M."/>
            <person name="Gomez A."/>
        </authorList>
    </citation>
    <scope>NUCLEOTIDE SEQUENCE [LARGE SCALE GENOMIC DNA]</scope>
    <source>
        <strain evidence="1">HYR1</strain>
    </source>
</reference>
<accession>A0A3M7RLZ9</accession>
<organism evidence="1 2">
    <name type="scientific">Brachionus plicatilis</name>
    <name type="common">Marine rotifer</name>
    <name type="synonym">Brachionus muelleri</name>
    <dbReference type="NCBI Taxonomy" id="10195"/>
    <lineage>
        <taxon>Eukaryota</taxon>
        <taxon>Metazoa</taxon>
        <taxon>Spiralia</taxon>
        <taxon>Gnathifera</taxon>
        <taxon>Rotifera</taxon>
        <taxon>Eurotatoria</taxon>
        <taxon>Monogononta</taxon>
        <taxon>Pseudotrocha</taxon>
        <taxon>Ploima</taxon>
        <taxon>Brachionidae</taxon>
        <taxon>Brachionus</taxon>
    </lineage>
</organism>
<evidence type="ECO:0000313" key="1">
    <source>
        <dbReference type="EMBL" id="RNA24566.1"/>
    </source>
</evidence>
<proteinExistence type="predicted"/>
<name>A0A3M7RLZ9_BRAPC</name>
<dbReference type="EMBL" id="REGN01003097">
    <property type="protein sequence ID" value="RNA24566.1"/>
    <property type="molecule type" value="Genomic_DNA"/>
</dbReference>
<keyword evidence="2" id="KW-1185">Reference proteome</keyword>
<protein>
    <submittedName>
        <fullName evidence="1">Uncharacterized protein</fullName>
    </submittedName>
</protein>
<sequence length="169" mass="18460">MITIHVLNSFSLFLDIIRSCRKFTIGGDLSVKTKSLGCLKENENVLVVEKILNKLSIPSLIFFLIPSSLSHILKWDLKPKTLATARLACGDGLLGDRKESYPFLNSLTESASVIVAGRAFHSLTILLVNVFARCRHLVEAWPDISGIFQVGSCVGTIEGPACIYGPISK</sequence>
<evidence type="ECO:0000313" key="2">
    <source>
        <dbReference type="Proteomes" id="UP000276133"/>
    </source>
</evidence>